<keyword evidence="8" id="KW-1185">Reference proteome</keyword>
<dbReference type="EMBL" id="JACCBM010000001">
    <property type="protein sequence ID" value="NYD72286.1"/>
    <property type="molecule type" value="Genomic_DNA"/>
</dbReference>
<dbReference type="PROSITE" id="PS51898">
    <property type="entry name" value="TYR_RECOMBINASE"/>
    <property type="match status" value="1"/>
</dbReference>
<sequence>MSNKLMAPAPWAEPITIYISWLRSANRPDSTIKQYSYRLRRFAADTGRDPFAVTVDDLTSYLGAEHRLWGRNTRRGARNALRSFYTWAHSTGRMTTNPALLTPPAPAKRGYARPASADAIAFGLWGADERSALLVLLGYKMGLRCIEMSLCHTSDLRREGPRWILRVHGKGERDRDVPVPPDVLARIQRLPAGWFFPGQIDGHLSNGHVSKLLSRALPEGVTGHMLRHSAATRVHKAAGGNIRITQRFLGHASSETTDIYTEVEEPELHDAVLAAAAA</sequence>
<gene>
    <name evidence="7" type="ORF">BJ984_003444</name>
</gene>
<dbReference type="Pfam" id="PF00589">
    <property type="entry name" value="Phage_integrase"/>
    <property type="match status" value="1"/>
</dbReference>
<reference evidence="7 8" key="1">
    <citation type="submission" date="2020-07" db="EMBL/GenBank/DDBJ databases">
        <title>Sequencing the genomes of 1000 actinobacteria strains.</title>
        <authorList>
            <person name="Klenk H.-P."/>
        </authorList>
    </citation>
    <scope>NUCLEOTIDE SEQUENCE [LARGE SCALE GENOMIC DNA]</scope>
    <source>
        <strain evidence="7 8">DSM 26474</strain>
    </source>
</reference>
<dbReference type="Gene3D" id="1.10.443.10">
    <property type="entry name" value="Intergrase catalytic core"/>
    <property type="match status" value="1"/>
</dbReference>
<dbReference type="SUPFAM" id="SSF56349">
    <property type="entry name" value="DNA breaking-rejoining enzymes"/>
    <property type="match status" value="1"/>
</dbReference>
<comment type="caution">
    <text evidence="7">The sequence shown here is derived from an EMBL/GenBank/DDBJ whole genome shotgun (WGS) entry which is preliminary data.</text>
</comment>
<evidence type="ECO:0000256" key="1">
    <source>
        <dbReference type="ARBA" id="ARBA00008857"/>
    </source>
</evidence>
<feature type="domain" description="Core-binding (CB)" evidence="6">
    <location>
        <begin position="9"/>
        <end position="89"/>
    </location>
</feature>
<comment type="similarity">
    <text evidence="1">Belongs to the 'phage' integrase family.</text>
</comment>
<organism evidence="7 8">
    <name type="scientific">Herbiconiux flava</name>
    <dbReference type="NCBI Taxonomy" id="881268"/>
    <lineage>
        <taxon>Bacteria</taxon>
        <taxon>Bacillati</taxon>
        <taxon>Actinomycetota</taxon>
        <taxon>Actinomycetes</taxon>
        <taxon>Micrococcales</taxon>
        <taxon>Microbacteriaceae</taxon>
        <taxon>Herbiconiux</taxon>
    </lineage>
</organism>
<dbReference type="AlphaFoldDB" id="A0A852STH4"/>
<dbReference type="PROSITE" id="PS51900">
    <property type="entry name" value="CB"/>
    <property type="match status" value="1"/>
</dbReference>
<protein>
    <submittedName>
        <fullName evidence="7">Integrase</fullName>
    </submittedName>
</protein>
<dbReference type="PANTHER" id="PTHR30349">
    <property type="entry name" value="PHAGE INTEGRASE-RELATED"/>
    <property type="match status" value="1"/>
</dbReference>
<dbReference type="GO" id="GO:0015074">
    <property type="term" value="P:DNA integration"/>
    <property type="evidence" value="ECO:0007669"/>
    <property type="project" value="InterPro"/>
</dbReference>
<dbReference type="InterPro" id="IPR050090">
    <property type="entry name" value="Tyrosine_recombinase_XerCD"/>
</dbReference>
<dbReference type="CDD" id="cd00397">
    <property type="entry name" value="DNA_BRE_C"/>
    <property type="match status" value="1"/>
</dbReference>
<evidence type="ECO:0000256" key="2">
    <source>
        <dbReference type="ARBA" id="ARBA00023125"/>
    </source>
</evidence>
<dbReference type="GO" id="GO:0003677">
    <property type="term" value="F:DNA binding"/>
    <property type="evidence" value="ECO:0007669"/>
    <property type="project" value="UniProtKB-UniRule"/>
</dbReference>
<dbReference type="InterPro" id="IPR044068">
    <property type="entry name" value="CB"/>
</dbReference>
<evidence type="ECO:0000256" key="4">
    <source>
        <dbReference type="PROSITE-ProRule" id="PRU01248"/>
    </source>
</evidence>
<dbReference type="InterPro" id="IPR013762">
    <property type="entry name" value="Integrase-like_cat_sf"/>
</dbReference>
<dbReference type="RefSeq" id="WP_179549075.1">
    <property type="nucleotide sequence ID" value="NZ_BSEW01000002.1"/>
</dbReference>
<evidence type="ECO:0000256" key="3">
    <source>
        <dbReference type="ARBA" id="ARBA00023172"/>
    </source>
</evidence>
<name>A0A852STH4_9MICO</name>
<dbReference type="GO" id="GO:0006310">
    <property type="term" value="P:DNA recombination"/>
    <property type="evidence" value="ECO:0007669"/>
    <property type="project" value="UniProtKB-KW"/>
</dbReference>
<evidence type="ECO:0000313" key="7">
    <source>
        <dbReference type="EMBL" id="NYD72286.1"/>
    </source>
</evidence>
<accession>A0A852STH4</accession>
<evidence type="ECO:0000313" key="8">
    <source>
        <dbReference type="Proteomes" id="UP000549913"/>
    </source>
</evidence>
<keyword evidence="3" id="KW-0233">DNA recombination</keyword>
<evidence type="ECO:0000259" key="5">
    <source>
        <dbReference type="PROSITE" id="PS51898"/>
    </source>
</evidence>
<dbReference type="InterPro" id="IPR002104">
    <property type="entry name" value="Integrase_catalytic"/>
</dbReference>
<dbReference type="InterPro" id="IPR010998">
    <property type="entry name" value="Integrase_recombinase_N"/>
</dbReference>
<keyword evidence="2 4" id="KW-0238">DNA-binding</keyword>
<proteinExistence type="inferred from homology"/>
<dbReference type="InterPro" id="IPR011010">
    <property type="entry name" value="DNA_brk_join_enz"/>
</dbReference>
<dbReference type="PANTHER" id="PTHR30349:SF64">
    <property type="entry name" value="PROPHAGE INTEGRASE INTD-RELATED"/>
    <property type="match status" value="1"/>
</dbReference>
<evidence type="ECO:0000259" key="6">
    <source>
        <dbReference type="PROSITE" id="PS51900"/>
    </source>
</evidence>
<dbReference type="Gene3D" id="1.10.150.130">
    <property type="match status" value="1"/>
</dbReference>
<dbReference type="Proteomes" id="UP000549913">
    <property type="component" value="Unassembled WGS sequence"/>
</dbReference>
<feature type="domain" description="Tyr recombinase" evidence="5">
    <location>
        <begin position="96"/>
        <end position="273"/>
    </location>
</feature>